<dbReference type="InterPro" id="IPR006009">
    <property type="entry name" value="GlcNAc_MurG"/>
</dbReference>
<evidence type="ECO:0000313" key="13">
    <source>
        <dbReference type="EMBL" id="UQF79051.1"/>
    </source>
</evidence>
<comment type="similarity">
    <text evidence="10">Belongs to the glycosyltransferase 28 family. MurG subfamily.</text>
</comment>
<keyword evidence="1 10" id="KW-1003">Cell membrane</keyword>
<feature type="binding site" evidence="10">
    <location>
        <position position="306"/>
    </location>
    <ligand>
        <name>UDP-N-acetyl-alpha-D-glucosamine</name>
        <dbReference type="ChEBI" id="CHEBI:57705"/>
    </ligand>
</feature>
<dbReference type="InterPro" id="IPR007235">
    <property type="entry name" value="Glyco_trans_28_C"/>
</dbReference>
<dbReference type="NCBIfam" id="TIGR01133">
    <property type="entry name" value="murG"/>
    <property type="match status" value="1"/>
</dbReference>
<dbReference type="GO" id="GO:0005975">
    <property type="term" value="P:carbohydrate metabolic process"/>
    <property type="evidence" value="ECO:0007669"/>
    <property type="project" value="InterPro"/>
</dbReference>
<keyword evidence="2 10" id="KW-0132">Cell division</keyword>
<comment type="caution">
    <text evidence="10">Lacks conserved residue(s) required for the propagation of feature annotation.</text>
</comment>
<dbReference type="PANTHER" id="PTHR21015">
    <property type="entry name" value="UDP-N-ACETYLGLUCOSAMINE--N-ACETYLMURAMYL-(PENTAPEPTIDE) PYROPHOSPHORYL-UNDECAPRENOL N-ACETYLGLUCOSAMINE TRANSFERASE 1"/>
    <property type="match status" value="1"/>
</dbReference>
<dbReference type="Gene3D" id="3.40.50.2000">
    <property type="entry name" value="Glycogen Phosphorylase B"/>
    <property type="match status" value="2"/>
</dbReference>
<dbReference type="Pfam" id="PF03033">
    <property type="entry name" value="Glyco_transf_28"/>
    <property type="match status" value="1"/>
</dbReference>
<evidence type="ECO:0000256" key="7">
    <source>
        <dbReference type="ARBA" id="ARBA00023136"/>
    </source>
</evidence>
<evidence type="ECO:0000256" key="6">
    <source>
        <dbReference type="ARBA" id="ARBA00022984"/>
    </source>
</evidence>
<dbReference type="SUPFAM" id="SSF53756">
    <property type="entry name" value="UDP-Glycosyltransferase/glycogen phosphorylase"/>
    <property type="match status" value="1"/>
</dbReference>
<dbReference type="GO" id="GO:0050511">
    <property type="term" value="F:undecaprenyldiphospho-muramoylpentapeptide beta-N-acetylglucosaminyltransferase activity"/>
    <property type="evidence" value="ECO:0007669"/>
    <property type="project" value="UniProtKB-UniRule"/>
</dbReference>
<feature type="binding site" evidence="10">
    <location>
        <position position="126"/>
    </location>
    <ligand>
        <name>UDP-N-acetyl-alpha-D-glucosamine</name>
        <dbReference type="ChEBI" id="CHEBI:57705"/>
    </ligand>
</feature>
<dbReference type="GO" id="GO:0005886">
    <property type="term" value="C:plasma membrane"/>
    <property type="evidence" value="ECO:0007669"/>
    <property type="project" value="UniProtKB-SubCell"/>
</dbReference>
<evidence type="ECO:0000256" key="1">
    <source>
        <dbReference type="ARBA" id="ARBA00022475"/>
    </source>
</evidence>
<sequence length="374" mass="39217">MAKKINALLAGGGTAGHVNPLLATAAQLRERGAQVLVLGTHEGLEDRLVPAAGFELRYIPKVPLPRKPSTDFLRLPGRLREAIDGAKAAIEENESDVVVGYGGYVSLPAYWAAKSMGVPVVIQEQNARPGIANKLGAKQAVALGLSFPDTPLQARHGVTEVTGMPLRAAITTLARSRQDPIQRAQLRQQGAKELGLDPQLPTVLVTGGSLGALSLNRAVAQAYRDYQGQVQVLHLTGKGKSEQVLQLLEGADTTHYHVLEYLDGMEYAYAAADAVICRSGAGTVSELTAVGLPALYVPLPIGNGEQRLNAAAVVAAGGGKLVADDKLNASHIADLFNLTNNTRRLEVASHAAASCGNPDGTAKFVDLIESVVGE</sequence>
<evidence type="ECO:0000256" key="4">
    <source>
        <dbReference type="ARBA" id="ARBA00022679"/>
    </source>
</evidence>
<dbReference type="Proteomes" id="UP000830236">
    <property type="component" value="Chromosome"/>
</dbReference>
<evidence type="ECO:0000256" key="3">
    <source>
        <dbReference type="ARBA" id="ARBA00022676"/>
    </source>
</evidence>
<reference evidence="13" key="1">
    <citation type="submission" date="2022-05" db="EMBL/GenBank/DDBJ databases">
        <title>Using nanopore sequencing to obtain complete genomes from saliva samples.</title>
        <authorList>
            <person name="Baker J.L."/>
        </authorList>
    </citation>
    <scope>NUCLEOTIDE SEQUENCE</scope>
    <source>
        <strain evidence="13">JCVI-JB-Ag32</strain>
    </source>
</reference>
<feature type="domain" description="Glycosyl transferase family 28 C-terminal" evidence="12">
    <location>
        <begin position="202"/>
        <end position="352"/>
    </location>
</feature>
<evidence type="ECO:0000259" key="12">
    <source>
        <dbReference type="Pfam" id="PF04101"/>
    </source>
</evidence>
<keyword evidence="3 10" id="KW-0328">Glycosyltransferase</keyword>
<dbReference type="GO" id="GO:0009252">
    <property type="term" value="P:peptidoglycan biosynthetic process"/>
    <property type="evidence" value="ECO:0007669"/>
    <property type="project" value="UniProtKB-UniRule"/>
</dbReference>
<protein>
    <recommendedName>
        <fullName evidence="10">UDP-N-acetylglucosamine--N-acetylmuramyl-(pentapeptide) pyrophosphoryl-undecaprenol N-acetylglucosamine transferase</fullName>
        <ecNumber evidence="10">2.4.1.227</ecNumber>
    </recommendedName>
    <alternativeName>
        <fullName evidence="10">Undecaprenyl-PP-MurNAc-pentapeptide-UDPGlcNAc GlcNAc transferase</fullName>
    </alternativeName>
</protein>
<feature type="binding site" evidence="10">
    <location>
        <position position="209"/>
    </location>
    <ligand>
        <name>UDP-N-acetyl-alpha-D-glucosamine</name>
        <dbReference type="ChEBI" id="CHEBI:57705"/>
    </ligand>
</feature>
<name>A0A2N6V3D7_9ACTO</name>
<comment type="pathway">
    <text evidence="10">Cell wall biogenesis; peptidoglycan biosynthesis.</text>
</comment>
<dbReference type="EMBL" id="CP097095">
    <property type="protein sequence ID" value="UQF79051.1"/>
    <property type="molecule type" value="Genomic_DNA"/>
</dbReference>
<comment type="subcellular location">
    <subcellularLocation>
        <location evidence="10">Cell membrane</location>
        <topology evidence="10">Peripheral membrane protein</topology>
        <orientation evidence="10">Cytoplasmic side</orientation>
    </subcellularLocation>
</comment>
<dbReference type="CDD" id="cd03785">
    <property type="entry name" value="GT28_MurG"/>
    <property type="match status" value="1"/>
</dbReference>
<comment type="function">
    <text evidence="10">Cell wall formation. Catalyzes the transfer of a GlcNAc subunit on undecaprenyl-pyrophosphoryl-MurNAc-pentapeptide (lipid intermediate I) to form undecaprenyl-pyrophosphoryl-MurNAc-(pentapeptide)GlcNAc (lipid intermediate II).</text>
</comment>
<feature type="domain" description="Glycosyltransferase family 28 N-terminal" evidence="11">
    <location>
        <begin position="8"/>
        <end position="140"/>
    </location>
</feature>
<evidence type="ECO:0000313" key="14">
    <source>
        <dbReference type="Proteomes" id="UP000830236"/>
    </source>
</evidence>
<comment type="catalytic activity">
    <reaction evidence="10">
        <text>di-trans,octa-cis-undecaprenyl diphospho-N-acetyl-alpha-D-muramoyl-L-alanyl-D-glutamyl-meso-2,6-diaminopimeloyl-D-alanyl-D-alanine + UDP-N-acetyl-alpha-D-glucosamine = di-trans,octa-cis-undecaprenyl diphospho-[N-acetyl-alpha-D-glucosaminyl-(1-&gt;4)]-N-acetyl-alpha-D-muramoyl-L-alanyl-D-glutamyl-meso-2,6-diaminopimeloyl-D-alanyl-D-alanine + UDP + H(+)</text>
        <dbReference type="Rhea" id="RHEA:31227"/>
        <dbReference type="ChEBI" id="CHEBI:15378"/>
        <dbReference type="ChEBI" id="CHEBI:57705"/>
        <dbReference type="ChEBI" id="CHEBI:58223"/>
        <dbReference type="ChEBI" id="CHEBI:61387"/>
        <dbReference type="ChEBI" id="CHEBI:61388"/>
        <dbReference type="EC" id="2.4.1.227"/>
    </reaction>
</comment>
<keyword evidence="8 10" id="KW-0131">Cell cycle</keyword>
<dbReference type="GO" id="GO:0008360">
    <property type="term" value="P:regulation of cell shape"/>
    <property type="evidence" value="ECO:0007669"/>
    <property type="project" value="UniProtKB-KW"/>
</dbReference>
<evidence type="ECO:0000256" key="2">
    <source>
        <dbReference type="ARBA" id="ARBA00022618"/>
    </source>
</evidence>
<proteinExistence type="inferred from homology"/>
<dbReference type="EC" id="2.4.1.227" evidence="10"/>
<evidence type="ECO:0000256" key="5">
    <source>
        <dbReference type="ARBA" id="ARBA00022960"/>
    </source>
</evidence>
<dbReference type="KEGG" id="agh:M3I41_05410"/>
<feature type="binding site" evidence="10">
    <location>
        <position position="167"/>
    </location>
    <ligand>
        <name>UDP-N-acetyl-alpha-D-glucosamine</name>
        <dbReference type="ChEBI" id="CHEBI:57705"/>
    </ligand>
</feature>
<dbReference type="InterPro" id="IPR004276">
    <property type="entry name" value="GlycoTrans_28_N"/>
</dbReference>
<keyword evidence="4 10" id="KW-0808">Transferase</keyword>
<keyword evidence="6 10" id="KW-0573">Peptidoglycan synthesis</keyword>
<evidence type="ECO:0000259" key="11">
    <source>
        <dbReference type="Pfam" id="PF03033"/>
    </source>
</evidence>
<dbReference type="Pfam" id="PF04101">
    <property type="entry name" value="Glyco_tran_28_C"/>
    <property type="match status" value="1"/>
</dbReference>
<dbReference type="PANTHER" id="PTHR21015:SF22">
    <property type="entry name" value="GLYCOSYLTRANSFERASE"/>
    <property type="match status" value="1"/>
</dbReference>
<dbReference type="HAMAP" id="MF_00033">
    <property type="entry name" value="MurG"/>
    <property type="match status" value="1"/>
</dbReference>
<organism evidence="13 14">
    <name type="scientific">Actinomyces graevenitzii</name>
    <dbReference type="NCBI Taxonomy" id="55565"/>
    <lineage>
        <taxon>Bacteria</taxon>
        <taxon>Bacillati</taxon>
        <taxon>Actinomycetota</taxon>
        <taxon>Actinomycetes</taxon>
        <taxon>Actinomycetales</taxon>
        <taxon>Actinomycetaceae</taxon>
        <taxon>Actinomyces</taxon>
    </lineage>
</organism>
<evidence type="ECO:0000256" key="10">
    <source>
        <dbReference type="HAMAP-Rule" id="MF_00033"/>
    </source>
</evidence>
<dbReference type="RefSeq" id="WP_102240241.1">
    <property type="nucleotide sequence ID" value="NZ_PNHV01000002.1"/>
</dbReference>
<dbReference type="GO" id="GO:0071555">
    <property type="term" value="P:cell wall organization"/>
    <property type="evidence" value="ECO:0007669"/>
    <property type="project" value="UniProtKB-KW"/>
</dbReference>
<keyword evidence="9 10" id="KW-0961">Cell wall biogenesis/degradation</keyword>
<evidence type="ECO:0000256" key="9">
    <source>
        <dbReference type="ARBA" id="ARBA00023316"/>
    </source>
</evidence>
<keyword evidence="7 10" id="KW-0472">Membrane</keyword>
<keyword evidence="5 10" id="KW-0133">Cell shape</keyword>
<accession>A0A2N6V3D7</accession>
<dbReference type="AlphaFoldDB" id="A0A2N6V3D7"/>
<gene>
    <name evidence="10 13" type="primary">murG</name>
    <name evidence="13" type="ORF">M3I41_05410</name>
</gene>
<evidence type="ECO:0000256" key="8">
    <source>
        <dbReference type="ARBA" id="ARBA00023306"/>
    </source>
</evidence>
<dbReference type="GO" id="GO:0051301">
    <property type="term" value="P:cell division"/>
    <property type="evidence" value="ECO:0007669"/>
    <property type="project" value="UniProtKB-KW"/>
</dbReference>
<feature type="binding site" evidence="10">
    <location>
        <begin position="14"/>
        <end position="16"/>
    </location>
    <ligand>
        <name>UDP-N-acetyl-alpha-D-glucosamine</name>
        <dbReference type="ChEBI" id="CHEBI:57705"/>
    </ligand>
</feature>